<evidence type="ECO:0000313" key="2">
    <source>
        <dbReference type="EMBL" id="MBV7275228.1"/>
    </source>
</evidence>
<dbReference type="EMBL" id="JAEEGC010000117">
    <property type="protein sequence ID" value="MBV7275228.1"/>
    <property type="molecule type" value="Genomic_DNA"/>
</dbReference>
<dbReference type="Proteomes" id="UP000694308">
    <property type="component" value="Unassembled WGS sequence"/>
</dbReference>
<organism evidence="2 3">
    <name type="scientific">Clostridium thailandense</name>
    <dbReference type="NCBI Taxonomy" id="2794346"/>
    <lineage>
        <taxon>Bacteria</taxon>
        <taxon>Bacillati</taxon>
        <taxon>Bacillota</taxon>
        <taxon>Clostridia</taxon>
        <taxon>Eubacteriales</taxon>
        <taxon>Clostridiaceae</taxon>
        <taxon>Clostridium</taxon>
    </lineage>
</organism>
<dbReference type="RefSeq" id="WP_218322283.1">
    <property type="nucleotide sequence ID" value="NZ_JAEEGC010000117.1"/>
</dbReference>
<comment type="caution">
    <text evidence="2">The sequence shown here is derived from an EMBL/GenBank/DDBJ whole genome shotgun (WGS) entry which is preliminary data.</text>
</comment>
<proteinExistence type="predicted"/>
<protein>
    <submittedName>
        <fullName evidence="2">Uncharacterized protein</fullName>
    </submittedName>
</protein>
<evidence type="ECO:0000313" key="3">
    <source>
        <dbReference type="Proteomes" id="UP000694308"/>
    </source>
</evidence>
<feature type="transmembrane region" description="Helical" evidence="1">
    <location>
        <begin position="71"/>
        <end position="93"/>
    </location>
</feature>
<evidence type="ECO:0000256" key="1">
    <source>
        <dbReference type="SAM" id="Phobius"/>
    </source>
</evidence>
<keyword evidence="3" id="KW-1185">Reference proteome</keyword>
<name>A0A949TYZ5_9CLOT</name>
<keyword evidence="1" id="KW-1133">Transmembrane helix</keyword>
<dbReference type="AlphaFoldDB" id="A0A949TYZ5"/>
<feature type="transmembrane region" description="Helical" evidence="1">
    <location>
        <begin position="99"/>
        <end position="123"/>
    </location>
</feature>
<keyword evidence="1" id="KW-0472">Membrane</keyword>
<keyword evidence="1" id="KW-0812">Transmembrane</keyword>
<sequence>MKEHMKDFLLNLIISMFIGLFVGMAEITVVNMNRYTIATLVISSVLGAIIGTISRLVFMYIFAIKQKDVKLAFMSVFIIIGVISCTPSLYYYLFQNIKISTISLMPILVSAELLGMGFCYYSYKKCLEFNLRLLNKKNQLTRKD</sequence>
<gene>
    <name evidence="2" type="ORF">I6U48_20215</name>
</gene>
<accession>A0A949TYZ5</accession>
<reference evidence="2" key="1">
    <citation type="submission" date="2020-12" db="EMBL/GenBank/DDBJ databases">
        <title>Clostridium thailandense sp. nov., a novel acetogenic bacterium isolated from peat land soil in Thailand.</title>
        <authorList>
            <person name="Chaikitkaew S."/>
            <person name="Birkeland N.K."/>
        </authorList>
    </citation>
    <scope>NUCLEOTIDE SEQUENCE</scope>
    <source>
        <strain evidence="2">PL3</strain>
    </source>
</reference>
<feature type="transmembrane region" description="Helical" evidence="1">
    <location>
        <begin position="35"/>
        <end position="64"/>
    </location>
</feature>
<feature type="transmembrane region" description="Helical" evidence="1">
    <location>
        <begin position="9"/>
        <end position="29"/>
    </location>
</feature>